<gene>
    <name evidence="2" type="primary">RE1_396</name>
    <name evidence="2" type="ORF">CK203_083985</name>
</gene>
<dbReference type="InterPro" id="IPR013103">
    <property type="entry name" value="RVT_2"/>
</dbReference>
<evidence type="ECO:0000313" key="3">
    <source>
        <dbReference type="Proteomes" id="UP000288805"/>
    </source>
</evidence>
<proteinExistence type="predicted"/>
<dbReference type="InterPro" id="IPR043502">
    <property type="entry name" value="DNA/RNA_pol_sf"/>
</dbReference>
<reference evidence="2 3" key="1">
    <citation type="journal article" date="2018" name="PLoS Genet.">
        <title>Population sequencing reveals clonal diversity and ancestral inbreeding in the grapevine cultivar Chardonnay.</title>
        <authorList>
            <person name="Roach M.J."/>
            <person name="Johnson D.L."/>
            <person name="Bohlmann J."/>
            <person name="van Vuuren H.J."/>
            <person name="Jones S.J."/>
            <person name="Pretorius I.S."/>
            <person name="Schmidt S.A."/>
            <person name="Borneman A.R."/>
        </authorList>
    </citation>
    <scope>NUCLEOTIDE SEQUENCE [LARGE SCALE GENOMIC DNA]</scope>
    <source>
        <strain evidence="3">cv. Chardonnay</strain>
        <tissue evidence="2">Leaf</tissue>
    </source>
</reference>
<dbReference type="Pfam" id="PF07727">
    <property type="entry name" value="RVT_2"/>
    <property type="match status" value="2"/>
</dbReference>
<comment type="caution">
    <text evidence="2">The sequence shown here is derived from an EMBL/GenBank/DDBJ whole genome shotgun (WGS) entry which is preliminary data.</text>
</comment>
<dbReference type="PANTHER" id="PTHR11439">
    <property type="entry name" value="GAG-POL-RELATED RETROTRANSPOSON"/>
    <property type="match status" value="1"/>
</dbReference>
<dbReference type="SUPFAM" id="SSF56672">
    <property type="entry name" value="DNA/RNA polymerases"/>
    <property type="match status" value="1"/>
</dbReference>
<feature type="domain" description="Reverse transcriptase Ty1/copia-type" evidence="1">
    <location>
        <begin position="90"/>
        <end position="136"/>
    </location>
</feature>
<evidence type="ECO:0000313" key="2">
    <source>
        <dbReference type="EMBL" id="RVW51481.1"/>
    </source>
</evidence>
<name>A0A438EUU9_VITVI</name>
<protein>
    <submittedName>
        <fullName evidence="2">Retrovirus-related Pol polyprotein from transposon RE1</fullName>
    </submittedName>
</protein>
<dbReference type="AlphaFoldDB" id="A0A438EUU9"/>
<sequence length="491" mass="56574">MPHADKFIVNRDVKFMEDDKWSWDAKKKNQNFEFLDENIGDIPIRGTKSLYDVYQMCNVAVFELAGFNEAVEDKKWRVAMQEELNMIEKNNTWELVDRPTHKKAIGVKWVYRTKLNSDGSVNKHKARLVVKDYTQMFDVKSAFLNGYLEEEIFVEQPKGFAIKDKEDKVYQLKKALYGLKQAPRAWFNKINAHLLSLGFKKRSNQCLMDKFKVAMEEVFEMTDLEEMSYFLGMEVHRISTRYSSISRTKAEYIAAAANQVLWIRKLLTDLNMEQTGSTQVFLDNQAAISIATLLDSKTYRQAVKHILHYLKGTSHYGLSIQATPNYNLTCFTNVDHASSPDDHQSTSNYFVFMGSNIISWSSTKQKVVSRSTAESKYRAAANGAAELSLIGSLLRELNIATNFISCLYYDNISANYMIANPVFHGPTKHIEIDFHFVREKVFHKNLTMLYIPFADQLADCLTKALPVQRFLHFRNKLTVLTRPLSLRGADK</sequence>
<feature type="domain" description="Reverse transcriptase Ty1/copia-type" evidence="1">
    <location>
        <begin position="137"/>
        <end position="203"/>
    </location>
</feature>
<organism evidence="2 3">
    <name type="scientific">Vitis vinifera</name>
    <name type="common">Grape</name>
    <dbReference type="NCBI Taxonomy" id="29760"/>
    <lineage>
        <taxon>Eukaryota</taxon>
        <taxon>Viridiplantae</taxon>
        <taxon>Streptophyta</taxon>
        <taxon>Embryophyta</taxon>
        <taxon>Tracheophyta</taxon>
        <taxon>Spermatophyta</taxon>
        <taxon>Magnoliopsida</taxon>
        <taxon>eudicotyledons</taxon>
        <taxon>Gunneridae</taxon>
        <taxon>Pentapetalae</taxon>
        <taxon>rosids</taxon>
        <taxon>Vitales</taxon>
        <taxon>Vitaceae</taxon>
        <taxon>Viteae</taxon>
        <taxon>Vitis</taxon>
    </lineage>
</organism>
<evidence type="ECO:0000259" key="1">
    <source>
        <dbReference type="Pfam" id="PF07727"/>
    </source>
</evidence>
<dbReference type="EMBL" id="QGNW01001180">
    <property type="protein sequence ID" value="RVW51481.1"/>
    <property type="molecule type" value="Genomic_DNA"/>
</dbReference>
<accession>A0A438EUU9</accession>
<dbReference type="Proteomes" id="UP000288805">
    <property type="component" value="Unassembled WGS sequence"/>
</dbReference>
<dbReference type="PANTHER" id="PTHR11439:SF467">
    <property type="entry name" value="INTEGRASE CATALYTIC DOMAIN-CONTAINING PROTEIN"/>
    <property type="match status" value="1"/>
</dbReference>
<dbReference type="CDD" id="cd09272">
    <property type="entry name" value="RNase_HI_RT_Ty1"/>
    <property type="match status" value="1"/>
</dbReference>